<sequence>MTAMNTTDPLLTGADIARLAGVKRPAVNNWQRRHQDFPTAVHSGGVACFPLSRVVAFLDSRVIPTRFLTEHELPGTTYGDRVRAAPPYPVENSTSYRSEGLSGSPAQADRIGPLQAAPEKARSQSP</sequence>
<reference evidence="2 3" key="1">
    <citation type="journal article" date="2019" name="Int. J. Syst. Evol. Microbiol.">
        <title>The Global Catalogue of Microorganisms (GCM) 10K type strain sequencing project: providing services to taxonomists for standard genome sequencing and annotation.</title>
        <authorList>
            <consortium name="The Broad Institute Genomics Platform"/>
            <consortium name="The Broad Institute Genome Sequencing Center for Infectious Disease"/>
            <person name="Wu L."/>
            <person name="Ma J."/>
        </authorList>
    </citation>
    <scope>NUCLEOTIDE SEQUENCE [LARGE SCALE GENOMIC DNA]</scope>
    <source>
        <strain evidence="2 3">JCM 4316</strain>
    </source>
</reference>
<keyword evidence="3" id="KW-1185">Reference proteome</keyword>
<protein>
    <recommendedName>
        <fullName evidence="4">Helix-turn-helix domain-containing protein</fullName>
    </recommendedName>
</protein>
<name>A0ABN3G944_9ACTN</name>
<evidence type="ECO:0000256" key="1">
    <source>
        <dbReference type="SAM" id="MobiDB-lite"/>
    </source>
</evidence>
<gene>
    <name evidence="2" type="ORF">GCM10010246_36350</name>
</gene>
<feature type="region of interest" description="Disordered" evidence="1">
    <location>
        <begin position="73"/>
        <end position="126"/>
    </location>
</feature>
<dbReference type="Proteomes" id="UP001500253">
    <property type="component" value="Unassembled WGS sequence"/>
</dbReference>
<evidence type="ECO:0000313" key="3">
    <source>
        <dbReference type="Proteomes" id="UP001500253"/>
    </source>
</evidence>
<accession>A0ABN3G944</accession>
<evidence type="ECO:0008006" key="4">
    <source>
        <dbReference type="Google" id="ProtNLM"/>
    </source>
</evidence>
<proteinExistence type="predicted"/>
<comment type="caution">
    <text evidence="2">The sequence shown here is derived from an EMBL/GenBank/DDBJ whole genome shotgun (WGS) entry which is preliminary data.</text>
</comment>
<evidence type="ECO:0000313" key="2">
    <source>
        <dbReference type="EMBL" id="GAA2346720.1"/>
    </source>
</evidence>
<organism evidence="2 3">
    <name type="scientific">Streptomyces cuspidosporus</name>
    <dbReference type="NCBI Taxonomy" id="66882"/>
    <lineage>
        <taxon>Bacteria</taxon>
        <taxon>Bacillati</taxon>
        <taxon>Actinomycetota</taxon>
        <taxon>Actinomycetes</taxon>
        <taxon>Kitasatosporales</taxon>
        <taxon>Streptomycetaceae</taxon>
        <taxon>Streptomyces</taxon>
    </lineage>
</organism>
<dbReference type="EMBL" id="BAAASD010000013">
    <property type="protein sequence ID" value="GAA2346720.1"/>
    <property type="molecule type" value="Genomic_DNA"/>
</dbReference>